<sequence>MRGAGRCMLWMLRHGRARGWEQEGLRVWPVYAPPSFLDSIPSRFRQLLRLHNSSQPRHTRRRPTSYSLIPTTELSNSRTQEFPQALIALSICAYLHYPPSLRMAELTGQILAIIYTETASLQLYVVFSQPSFLCTRIRRFKPTKAQLDTKLHACVVISSVFALLFTHLFLLGMAAVVSKLRFTPEMWDARVMGLAVRYRMYWFLIGTSHLPALGAREHCPWGTWMVTLKGALELFSRNPTLFGPWNIQAMFNSDKVSAFAAMWPVELLRETQNAVEDERLKGWNATLVEAGAQLKEVTER</sequence>
<dbReference type="EMBL" id="JACAZI010000027">
    <property type="protein sequence ID" value="KAF7334062.1"/>
    <property type="molecule type" value="Genomic_DNA"/>
</dbReference>
<feature type="transmembrane region" description="Helical" evidence="1">
    <location>
        <begin position="151"/>
        <end position="178"/>
    </location>
</feature>
<dbReference type="OrthoDB" id="10254973at2759"/>
<keyword evidence="1" id="KW-0472">Membrane</keyword>
<comment type="caution">
    <text evidence="2">The sequence shown here is derived from an EMBL/GenBank/DDBJ whole genome shotgun (WGS) entry which is preliminary data.</text>
</comment>
<dbReference type="Proteomes" id="UP000620124">
    <property type="component" value="Unassembled WGS sequence"/>
</dbReference>
<keyword evidence="3" id="KW-1185">Reference proteome</keyword>
<keyword evidence="1" id="KW-1133">Transmembrane helix</keyword>
<name>A0A8H7CFI1_9AGAR</name>
<dbReference type="AlphaFoldDB" id="A0A8H7CFI1"/>
<gene>
    <name evidence="2" type="ORF">MVEN_02311800</name>
</gene>
<evidence type="ECO:0000256" key="1">
    <source>
        <dbReference type="SAM" id="Phobius"/>
    </source>
</evidence>
<organism evidence="2 3">
    <name type="scientific">Mycena venus</name>
    <dbReference type="NCBI Taxonomy" id="2733690"/>
    <lineage>
        <taxon>Eukaryota</taxon>
        <taxon>Fungi</taxon>
        <taxon>Dikarya</taxon>
        <taxon>Basidiomycota</taxon>
        <taxon>Agaricomycotina</taxon>
        <taxon>Agaricomycetes</taxon>
        <taxon>Agaricomycetidae</taxon>
        <taxon>Agaricales</taxon>
        <taxon>Marasmiineae</taxon>
        <taxon>Mycenaceae</taxon>
        <taxon>Mycena</taxon>
    </lineage>
</organism>
<reference evidence="2" key="1">
    <citation type="submission" date="2020-05" db="EMBL/GenBank/DDBJ databases">
        <title>Mycena genomes resolve the evolution of fungal bioluminescence.</title>
        <authorList>
            <person name="Tsai I.J."/>
        </authorList>
    </citation>
    <scope>NUCLEOTIDE SEQUENCE</scope>
    <source>
        <strain evidence="2">CCC161011</strain>
    </source>
</reference>
<keyword evidence="1" id="KW-0812">Transmembrane</keyword>
<protein>
    <submittedName>
        <fullName evidence="2">Purine nucleoside phosphorylase</fullName>
    </submittedName>
</protein>
<proteinExistence type="predicted"/>
<evidence type="ECO:0000313" key="3">
    <source>
        <dbReference type="Proteomes" id="UP000620124"/>
    </source>
</evidence>
<evidence type="ECO:0000313" key="2">
    <source>
        <dbReference type="EMBL" id="KAF7334062.1"/>
    </source>
</evidence>
<accession>A0A8H7CFI1</accession>